<reference evidence="8 9" key="1">
    <citation type="submission" date="2024-02" db="EMBL/GenBank/DDBJ databases">
        <title>Full genome sequence of Sphingomonas kaistensis.</title>
        <authorList>
            <person name="Poletto B.L."/>
            <person name="Silva G."/>
            <person name="Galante D."/>
            <person name="Campos K.R."/>
            <person name="Santos M.B.N."/>
            <person name="Sacchi C.T."/>
        </authorList>
    </citation>
    <scope>NUCLEOTIDE SEQUENCE [LARGE SCALE GENOMIC DNA]</scope>
    <source>
        <strain evidence="8 9">MA4R</strain>
    </source>
</reference>
<dbReference type="InterPro" id="IPR007688">
    <property type="entry name" value="Conjugal_tfr_TrbL/VirB6"/>
</dbReference>
<keyword evidence="5 7" id="KW-0472">Membrane</keyword>
<organism evidence="8 9">
    <name type="scientific">Sphingomonas kaistensis</name>
    <dbReference type="NCBI Taxonomy" id="298708"/>
    <lineage>
        <taxon>Bacteria</taxon>
        <taxon>Pseudomonadati</taxon>
        <taxon>Pseudomonadota</taxon>
        <taxon>Alphaproteobacteria</taxon>
        <taxon>Sphingomonadales</taxon>
        <taxon>Sphingomonadaceae</taxon>
        <taxon>Sphingomonas</taxon>
    </lineage>
</organism>
<evidence type="ECO:0000256" key="6">
    <source>
        <dbReference type="SAM" id="MobiDB-lite"/>
    </source>
</evidence>
<keyword evidence="3 7" id="KW-0812">Transmembrane</keyword>
<sequence length="411" mass="41601">MSSCPPLSPSTASGIADVLRSVDCVSAEAAAGAFGRLFGPDGRLGTALTLLLTLYIALLAVNLLTGRARIGLSMLTPRMMTLGLVLTFATSWIAYQSVVWTLLTGAPDQIAAVVTNQQGSATAAFANRLDTLFTAVANAAEVASTPAPVSQVNGITPAPAQAAGWTAGDVLWMAALMLLLGTVGVLLVARIALAALLAIGPVFIVFALFRGTHGLFVGWLKGAVLFAIVPLFTVLIGGAALALLSPIVAELAMGPVSMRAAVSMFLGASVYVALMVLVLKVSSTIVAGWRIGRGGRESISDERVVNGGGTVAGAAGTSVAVQAAEQSVAPTAPPVSDRVRAIVSATQVPANDTGMPGAVADRRVPILATTGGTGADTFAPRALATDRRVQGVGTRFRSPAAPSKSPGKPVQ</sequence>
<feature type="region of interest" description="Disordered" evidence="6">
    <location>
        <begin position="388"/>
        <end position="411"/>
    </location>
</feature>
<evidence type="ECO:0000256" key="2">
    <source>
        <dbReference type="ARBA" id="ARBA00007802"/>
    </source>
</evidence>
<dbReference type="EMBL" id="CP145607">
    <property type="protein sequence ID" value="WWM70711.1"/>
    <property type="molecule type" value="Genomic_DNA"/>
</dbReference>
<feature type="compositionally biased region" description="Low complexity" evidence="6">
    <location>
        <begin position="398"/>
        <end position="411"/>
    </location>
</feature>
<evidence type="ECO:0000256" key="3">
    <source>
        <dbReference type="ARBA" id="ARBA00022692"/>
    </source>
</evidence>
<dbReference type="RefSeq" id="WP_338503707.1">
    <property type="nucleotide sequence ID" value="NZ_CP145607.1"/>
</dbReference>
<proteinExistence type="inferred from homology"/>
<feature type="transmembrane region" description="Helical" evidence="7">
    <location>
        <begin position="170"/>
        <end position="189"/>
    </location>
</feature>
<evidence type="ECO:0000256" key="4">
    <source>
        <dbReference type="ARBA" id="ARBA00022989"/>
    </source>
</evidence>
<protein>
    <submittedName>
        <fullName evidence="8">Type IV secretion system protein</fullName>
    </submittedName>
</protein>
<gene>
    <name evidence="8" type="ORF">V6R86_08500</name>
</gene>
<dbReference type="Proteomes" id="UP001382935">
    <property type="component" value="Chromosome"/>
</dbReference>
<feature type="transmembrane region" description="Helical" evidence="7">
    <location>
        <begin position="260"/>
        <end position="279"/>
    </location>
</feature>
<evidence type="ECO:0000256" key="5">
    <source>
        <dbReference type="ARBA" id="ARBA00023136"/>
    </source>
</evidence>
<evidence type="ECO:0000256" key="1">
    <source>
        <dbReference type="ARBA" id="ARBA00004141"/>
    </source>
</evidence>
<evidence type="ECO:0000313" key="9">
    <source>
        <dbReference type="Proteomes" id="UP001382935"/>
    </source>
</evidence>
<comment type="subcellular location">
    <subcellularLocation>
        <location evidence="1">Membrane</location>
        <topology evidence="1">Multi-pass membrane protein</topology>
    </subcellularLocation>
</comment>
<name>A0ABZ2G4J7_9SPHN</name>
<keyword evidence="9" id="KW-1185">Reference proteome</keyword>
<accession>A0ABZ2G4J7</accession>
<evidence type="ECO:0000256" key="7">
    <source>
        <dbReference type="SAM" id="Phobius"/>
    </source>
</evidence>
<feature type="transmembrane region" description="Helical" evidence="7">
    <location>
        <begin position="196"/>
        <end position="217"/>
    </location>
</feature>
<evidence type="ECO:0000313" key="8">
    <source>
        <dbReference type="EMBL" id="WWM70711.1"/>
    </source>
</evidence>
<dbReference type="Pfam" id="PF04610">
    <property type="entry name" value="TrbL"/>
    <property type="match status" value="1"/>
</dbReference>
<comment type="similarity">
    <text evidence="2">Belongs to the TrbL/VirB6 family.</text>
</comment>
<feature type="transmembrane region" description="Helical" evidence="7">
    <location>
        <begin position="76"/>
        <end position="95"/>
    </location>
</feature>
<keyword evidence="4 7" id="KW-1133">Transmembrane helix</keyword>
<feature type="transmembrane region" description="Helical" evidence="7">
    <location>
        <begin position="44"/>
        <end position="64"/>
    </location>
</feature>
<feature type="transmembrane region" description="Helical" evidence="7">
    <location>
        <begin position="223"/>
        <end position="248"/>
    </location>
</feature>